<feature type="active site" description="Acyl-thioester intermediate" evidence="3">
    <location>
        <position position="118"/>
    </location>
</feature>
<dbReference type="Pfam" id="PF08540">
    <property type="entry name" value="HMG_CoA_synt_C"/>
    <property type="match status" value="1"/>
</dbReference>
<dbReference type="FunFam" id="3.40.47.10:FF:000008">
    <property type="entry name" value="3-hydroxy-3-methylglutaryl coenzyme A synthase"/>
    <property type="match status" value="1"/>
</dbReference>
<evidence type="ECO:0000313" key="8">
    <source>
        <dbReference type="EMBL" id="OJJ98693.1"/>
    </source>
</evidence>
<reference evidence="9" key="1">
    <citation type="journal article" date="2017" name="Genome Biol.">
        <title>Comparative genomics reveals high biological diversity and specific adaptations in the industrially and medically important fungal genus Aspergillus.</title>
        <authorList>
            <person name="de Vries R.P."/>
            <person name="Riley R."/>
            <person name="Wiebenga A."/>
            <person name="Aguilar-Osorio G."/>
            <person name="Amillis S."/>
            <person name="Uchima C.A."/>
            <person name="Anderluh G."/>
            <person name="Asadollahi M."/>
            <person name="Askin M."/>
            <person name="Barry K."/>
            <person name="Battaglia E."/>
            <person name="Bayram O."/>
            <person name="Benocci T."/>
            <person name="Braus-Stromeyer S.A."/>
            <person name="Caldana C."/>
            <person name="Canovas D."/>
            <person name="Cerqueira G.C."/>
            <person name="Chen F."/>
            <person name="Chen W."/>
            <person name="Choi C."/>
            <person name="Clum A."/>
            <person name="Dos Santos R.A."/>
            <person name="Damasio A.R."/>
            <person name="Diallinas G."/>
            <person name="Emri T."/>
            <person name="Fekete E."/>
            <person name="Flipphi M."/>
            <person name="Freyberg S."/>
            <person name="Gallo A."/>
            <person name="Gournas C."/>
            <person name="Habgood R."/>
            <person name="Hainaut M."/>
            <person name="Harispe M.L."/>
            <person name="Henrissat B."/>
            <person name="Hilden K.S."/>
            <person name="Hope R."/>
            <person name="Hossain A."/>
            <person name="Karabika E."/>
            <person name="Karaffa L."/>
            <person name="Karanyi Z."/>
            <person name="Krasevec N."/>
            <person name="Kuo A."/>
            <person name="Kusch H."/>
            <person name="LaButti K."/>
            <person name="Lagendijk E.L."/>
            <person name="Lapidus A."/>
            <person name="Levasseur A."/>
            <person name="Lindquist E."/>
            <person name="Lipzen A."/>
            <person name="Logrieco A.F."/>
            <person name="MacCabe A."/>
            <person name="Maekelae M.R."/>
            <person name="Malavazi I."/>
            <person name="Melin P."/>
            <person name="Meyer V."/>
            <person name="Mielnichuk N."/>
            <person name="Miskei M."/>
            <person name="Molnar A.P."/>
            <person name="Mule G."/>
            <person name="Ngan C.Y."/>
            <person name="Orejas M."/>
            <person name="Orosz E."/>
            <person name="Ouedraogo J.P."/>
            <person name="Overkamp K.M."/>
            <person name="Park H.-S."/>
            <person name="Perrone G."/>
            <person name="Piumi F."/>
            <person name="Punt P.J."/>
            <person name="Ram A.F."/>
            <person name="Ramon A."/>
            <person name="Rauscher S."/>
            <person name="Record E."/>
            <person name="Riano-Pachon D.M."/>
            <person name="Robert V."/>
            <person name="Roehrig J."/>
            <person name="Ruller R."/>
            <person name="Salamov A."/>
            <person name="Salih N.S."/>
            <person name="Samson R.A."/>
            <person name="Sandor E."/>
            <person name="Sanguinetti M."/>
            <person name="Schuetze T."/>
            <person name="Sepcic K."/>
            <person name="Shelest E."/>
            <person name="Sherlock G."/>
            <person name="Sophianopoulou V."/>
            <person name="Squina F.M."/>
            <person name="Sun H."/>
            <person name="Susca A."/>
            <person name="Todd R.B."/>
            <person name="Tsang A."/>
            <person name="Unkles S.E."/>
            <person name="van de Wiele N."/>
            <person name="van Rossen-Uffink D."/>
            <person name="Oliveira J.V."/>
            <person name="Vesth T.C."/>
            <person name="Visser J."/>
            <person name="Yu J.-H."/>
            <person name="Zhou M."/>
            <person name="Andersen M.R."/>
            <person name="Archer D.B."/>
            <person name="Baker S.E."/>
            <person name="Benoit I."/>
            <person name="Brakhage A.A."/>
            <person name="Braus G.H."/>
            <person name="Fischer R."/>
            <person name="Frisvad J.C."/>
            <person name="Goldman G.H."/>
            <person name="Houbraken J."/>
            <person name="Oakley B."/>
            <person name="Pocsi I."/>
            <person name="Scazzocchio C."/>
            <person name="Seiboth B."/>
            <person name="vanKuyk P.A."/>
            <person name="Wortman J."/>
            <person name="Dyer P.S."/>
            <person name="Grigoriev I.V."/>
        </authorList>
    </citation>
    <scope>NUCLEOTIDE SEQUENCE [LARGE SCALE GENOMIC DNA]</scope>
    <source>
        <strain evidence="9">ATCC 16872 / CBS 172.66 / WB 5094</strain>
    </source>
</reference>
<organism evidence="8 9">
    <name type="scientific">Aspergillus aculeatus (strain ATCC 16872 / CBS 172.66 / WB 5094)</name>
    <dbReference type="NCBI Taxonomy" id="690307"/>
    <lineage>
        <taxon>Eukaryota</taxon>
        <taxon>Fungi</taxon>
        <taxon>Dikarya</taxon>
        <taxon>Ascomycota</taxon>
        <taxon>Pezizomycotina</taxon>
        <taxon>Eurotiomycetes</taxon>
        <taxon>Eurotiomycetidae</taxon>
        <taxon>Eurotiales</taxon>
        <taxon>Aspergillaceae</taxon>
        <taxon>Aspergillus</taxon>
        <taxon>Aspergillus subgen. Circumdati</taxon>
    </lineage>
</organism>
<dbReference type="Proteomes" id="UP000184546">
    <property type="component" value="Unassembled WGS sequence"/>
</dbReference>
<dbReference type="SUPFAM" id="SSF53901">
    <property type="entry name" value="Thiolase-like"/>
    <property type="match status" value="2"/>
</dbReference>
<feature type="active site" description="Proton donor/acceptor" evidence="3">
    <location>
        <position position="85"/>
    </location>
</feature>
<dbReference type="InterPro" id="IPR013528">
    <property type="entry name" value="HMG_CoA_synth_N"/>
</dbReference>
<feature type="binding site" evidence="4">
    <location>
        <position position="213"/>
    </location>
    <ligand>
        <name>CoA</name>
        <dbReference type="ChEBI" id="CHEBI:57287"/>
    </ligand>
</feature>
<evidence type="ECO:0000256" key="1">
    <source>
        <dbReference type="ARBA" id="ARBA00007061"/>
    </source>
</evidence>
<dbReference type="InterPro" id="IPR010122">
    <property type="entry name" value="HMG_CoA_synthase_euk"/>
</dbReference>
<dbReference type="EC" id="2.3.3.10" evidence="5"/>
<accession>A0A1L9WR80</accession>
<dbReference type="OrthoDB" id="1269963at2759"/>
<dbReference type="OMA" id="WVESSTW"/>
<dbReference type="GO" id="GO:0006696">
    <property type="term" value="P:ergosterol biosynthetic process"/>
    <property type="evidence" value="ECO:0007669"/>
    <property type="project" value="TreeGrafter"/>
</dbReference>
<name>A0A1L9WR80_ASPA1</name>
<dbReference type="VEuPathDB" id="FungiDB:ASPACDRAFT_79502"/>
<dbReference type="STRING" id="690307.A0A1L9WR80"/>
<gene>
    <name evidence="8" type="ORF">ASPACDRAFT_79502</name>
</gene>
<dbReference type="PROSITE" id="PS01226">
    <property type="entry name" value="HMG_COA_SYNTHASE"/>
    <property type="match status" value="1"/>
</dbReference>
<evidence type="ECO:0000256" key="4">
    <source>
        <dbReference type="PIRSR" id="PIRSR610122-2"/>
    </source>
</evidence>
<dbReference type="InterPro" id="IPR013746">
    <property type="entry name" value="HMG_CoA_synt_C_dom"/>
</dbReference>
<dbReference type="InterPro" id="IPR000590">
    <property type="entry name" value="HMG_CoA_synt_AS"/>
</dbReference>
<evidence type="ECO:0000256" key="5">
    <source>
        <dbReference type="RuleBase" id="RU364071"/>
    </source>
</evidence>
<evidence type="ECO:0000313" key="9">
    <source>
        <dbReference type="Proteomes" id="UP000184546"/>
    </source>
</evidence>
<dbReference type="RefSeq" id="XP_020055033.1">
    <property type="nucleotide sequence ID" value="XM_020205424.1"/>
</dbReference>
<dbReference type="PANTHER" id="PTHR43323">
    <property type="entry name" value="3-HYDROXY-3-METHYLGLUTARYL COENZYME A SYNTHASE"/>
    <property type="match status" value="1"/>
</dbReference>
<dbReference type="GO" id="GO:0004421">
    <property type="term" value="F:hydroxymethylglutaryl-CoA synthase activity"/>
    <property type="evidence" value="ECO:0007669"/>
    <property type="project" value="UniProtKB-EC"/>
</dbReference>
<evidence type="ECO:0000256" key="2">
    <source>
        <dbReference type="ARBA" id="ARBA00022679"/>
    </source>
</evidence>
<comment type="function">
    <text evidence="5">Catalyzes the condensation of acetyl-CoA with acetoacetyl-CoA to form HMG-CoA.</text>
</comment>
<proteinExistence type="inferred from homology"/>
<feature type="domain" description="Hydroxymethylglutaryl-coenzyme A synthase N-terminal" evidence="6">
    <location>
        <begin position="3"/>
        <end position="177"/>
    </location>
</feature>
<dbReference type="CDD" id="cd00827">
    <property type="entry name" value="init_cond_enzymes"/>
    <property type="match status" value="1"/>
</dbReference>
<feature type="domain" description="Hydroxymethylglutaryl-coenzyme A synthase C-terminal" evidence="7">
    <location>
        <begin position="180"/>
        <end position="456"/>
    </location>
</feature>
<evidence type="ECO:0000259" key="7">
    <source>
        <dbReference type="Pfam" id="PF08540"/>
    </source>
</evidence>
<dbReference type="GeneID" id="30979238"/>
<keyword evidence="2 5" id="KW-0808">Transferase</keyword>
<protein>
    <recommendedName>
        <fullName evidence="5">Hydroxymethylglutaryl-CoA synthase</fullName>
        <shortName evidence="5">HMG-CoA synthase</shortName>
        <ecNumber evidence="5">2.3.3.10</ecNumber>
    </recommendedName>
    <alternativeName>
        <fullName evidence="5">3-hydroxy-3-methylglutaryl coenzyme A synthase</fullName>
    </alternativeName>
</protein>
<evidence type="ECO:0000259" key="6">
    <source>
        <dbReference type="Pfam" id="PF01154"/>
    </source>
</evidence>
<sequence length="457" mass="50014">MARPQNVGIKAIEIYFPNRYVPQRELEKYMHVSEGKHTIGLGQTNMSFCDDREDINTLALTTLSALLDKNTIPRSSIGYLGVGTESLLDRAKSTKTVLMQLFGPENPDIEGVDTYNACYGGTAALLAAVAWIESSAWDGRDAVVVCGDIAAYAREDAAARPTGGAGCVAMLVGRDAPVVVEAGVPRASYMRHAWDFFKADFGREAAVVDGVGSGRCYLEALDGCYRSWVGKVKAGELRGKEGAVPGMGAGVGVDIDVFDYFLFHAPNCKLVAKGYARLLWNDWLRSGNVPEELRPASLKDECTLADKGLEKRVMALAQSRFEQRVQPGLLVPTQCGNMYTASLYSGLVGLLASVPSDRLQGKRIGMFSYGSGLASTLFTLAVRGDTTVMAERLDLHRRLAARVPAAPELWDEMCRLREGSFQRREYVPRGDVGDLLPGTYYLEYVDEMLRRRYAVKT</sequence>
<dbReference type="GO" id="GO:0010142">
    <property type="term" value="P:farnesyl diphosphate biosynthetic process, mevalonate pathway"/>
    <property type="evidence" value="ECO:0007669"/>
    <property type="project" value="InterPro"/>
</dbReference>
<comment type="catalytic activity">
    <reaction evidence="5">
        <text>acetoacetyl-CoA + acetyl-CoA + H2O = (3S)-3-hydroxy-3-methylglutaryl-CoA + CoA + H(+)</text>
        <dbReference type="Rhea" id="RHEA:10188"/>
        <dbReference type="ChEBI" id="CHEBI:15377"/>
        <dbReference type="ChEBI" id="CHEBI:15378"/>
        <dbReference type="ChEBI" id="CHEBI:43074"/>
        <dbReference type="ChEBI" id="CHEBI:57286"/>
        <dbReference type="ChEBI" id="CHEBI:57287"/>
        <dbReference type="ChEBI" id="CHEBI:57288"/>
        <dbReference type="EC" id="2.3.3.10"/>
    </reaction>
</comment>
<dbReference type="Gene3D" id="3.40.47.10">
    <property type="match status" value="1"/>
</dbReference>
<evidence type="ECO:0000256" key="3">
    <source>
        <dbReference type="PIRSR" id="PIRSR610122-1"/>
    </source>
</evidence>
<feature type="binding site" evidence="4">
    <location>
        <position position="273"/>
    </location>
    <ligand>
        <name>CoA</name>
        <dbReference type="ChEBI" id="CHEBI:57287"/>
    </ligand>
</feature>
<dbReference type="GO" id="GO:0006084">
    <property type="term" value="P:acetyl-CoA metabolic process"/>
    <property type="evidence" value="ECO:0007669"/>
    <property type="project" value="InterPro"/>
</dbReference>
<feature type="active site" description="Proton donor/acceptor" evidence="3">
    <location>
        <position position="264"/>
    </location>
</feature>
<dbReference type="Pfam" id="PF01154">
    <property type="entry name" value="HMG_CoA_synt_N"/>
    <property type="match status" value="1"/>
</dbReference>
<dbReference type="NCBIfam" id="TIGR01833">
    <property type="entry name" value="HMG-CoA-S_euk"/>
    <property type="match status" value="1"/>
</dbReference>
<dbReference type="PANTHER" id="PTHR43323:SF2">
    <property type="entry name" value="HYDROXYMETHYLGLUTARYL-COA SYNTHASE"/>
    <property type="match status" value="1"/>
</dbReference>
<feature type="binding site" evidence="4">
    <location>
        <position position="269"/>
    </location>
    <ligand>
        <name>CoA</name>
        <dbReference type="ChEBI" id="CHEBI:57287"/>
    </ligand>
</feature>
<keyword evidence="9" id="KW-1185">Reference proteome</keyword>
<dbReference type="AlphaFoldDB" id="A0A1L9WR80"/>
<dbReference type="EMBL" id="KV878979">
    <property type="protein sequence ID" value="OJJ98693.1"/>
    <property type="molecule type" value="Genomic_DNA"/>
</dbReference>
<dbReference type="InterPro" id="IPR016039">
    <property type="entry name" value="Thiolase-like"/>
</dbReference>
<comment type="similarity">
    <text evidence="1 5">Belongs to the thiolase-like superfamily. HMG-CoA synthase family.</text>
</comment>